<dbReference type="EMBL" id="QGNW01000541">
    <property type="protein sequence ID" value="RVW68261.1"/>
    <property type="molecule type" value="Genomic_DNA"/>
</dbReference>
<evidence type="ECO:0000313" key="4">
    <source>
        <dbReference type="Proteomes" id="UP000288805"/>
    </source>
</evidence>
<evidence type="ECO:0000313" key="3">
    <source>
        <dbReference type="EMBL" id="RVW68261.1"/>
    </source>
</evidence>
<evidence type="ECO:0000259" key="1">
    <source>
        <dbReference type="Pfam" id="PF00078"/>
    </source>
</evidence>
<sequence length="584" mass="66267">MVRSLGVGRCLDWGVVDARGQAGGIVVFWIKRVLELLEMEVGAFSMSCRFRNCEGSFVWIFSGVYGLVLSKEREDFWERQEGLFENAGKLKILKQDLKVWNKKVFGNVSTKKLEALEQLDSATLEVPFSEEEVFSTLSSLNGDKASGSDGFTLAFCLNATFVVLVPKKGGTKKLKELRPINLVRGLYKLLAKVLVNRLKKVVGSLVSNFQHAFVGGRQILDAVLIANEAIDSRLKANLRGLICKLDIEKAYDHSVSLFWSTTLLLVSSFRGLRQGDPLSPYLFILVMEILSCLILRAKDGGFIEDLKINLEKSELIPIGEVPTLEEFAKVLGCKRQYLSKGGRQMLIKSTLSSLFIYFMSLFVIPKRVAARLEKIQRDFQWGGGELEKKPHLVNWLIVCLEKHNGGLGFKSLPLFNKTLLGKWSWRFVMEKNPLWKRVVVGKYGIQEGEWCTKEVRERWCGDMSLRDEFSGLYAITSFKDAWVTKNGDFQFGPYSSLASRRVEPFPHGTMWNSWALVRASFFAWEATWSKILTQDQLRRKGWRMPNRCYMCKAEVEMRDRLLLHCPKASTIVAAGLCSFSYSVG</sequence>
<comment type="caution">
    <text evidence="3">The sequence shown here is derived from an EMBL/GenBank/DDBJ whole genome shotgun (WGS) entry which is preliminary data.</text>
</comment>
<dbReference type="Pfam" id="PF00078">
    <property type="entry name" value="RVT_1"/>
    <property type="match status" value="1"/>
</dbReference>
<dbReference type="Pfam" id="PF13966">
    <property type="entry name" value="zf-RVT"/>
    <property type="match status" value="1"/>
</dbReference>
<feature type="domain" description="Reverse transcriptase zinc-binding" evidence="2">
    <location>
        <begin position="494"/>
        <end position="570"/>
    </location>
</feature>
<protein>
    <submittedName>
        <fullName evidence="3">Putative ribonuclease H protein</fullName>
    </submittedName>
</protein>
<dbReference type="AlphaFoldDB" id="A0A438G7Y1"/>
<dbReference type="PANTHER" id="PTHR46890:SF50">
    <property type="entry name" value="RNA-DIRECTED DNA POLYMERASE, EUKARYOTA, REVERSE TRANSCRIPTASE ZINC-BINDING DOMAIN PROTEIN-RELATED"/>
    <property type="match status" value="1"/>
</dbReference>
<organism evidence="3 4">
    <name type="scientific">Vitis vinifera</name>
    <name type="common">Grape</name>
    <dbReference type="NCBI Taxonomy" id="29760"/>
    <lineage>
        <taxon>Eukaryota</taxon>
        <taxon>Viridiplantae</taxon>
        <taxon>Streptophyta</taxon>
        <taxon>Embryophyta</taxon>
        <taxon>Tracheophyta</taxon>
        <taxon>Spermatophyta</taxon>
        <taxon>Magnoliopsida</taxon>
        <taxon>eudicotyledons</taxon>
        <taxon>Gunneridae</taxon>
        <taxon>Pentapetalae</taxon>
        <taxon>rosids</taxon>
        <taxon>Vitales</taxon>
        <taxon>Vitaceae</taxon>
        <taxon>Viteae</taxon>
        <taxon>Vitis</taxon>
    </lineage>
</organism>
<feature type="domain" description="Reverse transcriptase" evidence="1">
    <location>
        <begin position="165"/>
        <end position="296"/>
    </location>
</feature>
<dbReference type="InterPro" id="IPR000477">
    <property type="entry name" value="RT_dom"/>
</dbReference>
<proteinExistence type="predicted"/>
<dbReference type="InterPro" id="IPR052343">
    <property type="entry name" value="Retrotransposon-Effector_Assoc"/>
</dbReference>
<dbReference type="InterPro" id="IPR043502">
    <property type="entry name" value="DNA/RNA_pol_sf"/>
</dbReference>
<reference evidence="3 4" key="1">
    <citation type="journal article" date="2018" name="PLoS Genet.">
        <title>Population sequencing reveals clonal diversity and ancestral inbreeding in the grapevine cultivar Chardonnay.</title>
        <authorList>
            <person name="Roach M.J."/>
            <person name="Johnson D.L."/>
            <person name="Bohlmann J."/>
            <person name="van Vuuren H.J."/>
            <person name="Jones S.J."/>
            <person name="Pretorius I.S."/>
            <person name="Schmidt S.A."/>
            <person name="Borneman A.R."/>
        </authorList>
    </citation>
    <scope>NUCLEOTIDE SEQUENCE [LARGE SCALE GENOMIC DNA]</scope>
    <source>
        <strain evidence="4">cv. Chardonnay</strain>
        <tissue evidence="3">Leaf</tissue>
    </source>
</reference>
<dbReference type="SUPFAM" id="SSF56672">
    <property type="entry name" value="DNA/RNA polymerases"/>
    <property type="match status" value="1"/>
</dbReference>
<gene>
    <name evidence="3" type="primary">VvCHDp000001_674</name>
    <name evidence="3" type="ORF">CK203_063572</name>
</gene>
<name>A0A438G7Y1_VITVI</name>
<dbReference type="Proteomes" id="UP000288805">
    <property type="component" value="Unassembled WGS sequence"/>
</dbReference>
<evidence type="ECO:0000259" key="2">
    <source>
        <dbReference type="Pfam" id="PF13966"/>
    </source>
</evidence>
<dbReference type="PANTHER" id="PTHR46890">
    <property type="entry name" value="NON-LTR RETROLELEMENT REVERSE TRANSCRIPTASE-LIKE PROTEIN-RELATED"/>
    <property type="match status" value="1"/>
</dbReference>
<dbReference type="InterPro" id="IPR026960">
    <property type="entry name" value="RVT-Znf"/>
</dbReference>
<dbReference type="CDD" id="cd01650">
    <property type="entry name" value="RT_nLTR_like"/>
    <property type="match status" value="1"/>
</dbReference>
<accession>A0A438G7Y1</accession>